<accession>A0A2T6B333</accession>
<dbReference type="PROSITE" id="PS00330">
    <property type="entry name" value="HEMOLYSIN_CALCIUM"/>
    <property type="match status" value="8"/>
</dbReference>
<evidence type="ECO:0000313" key="10">
    <source>
        <dbReference type="Proteomes" id="UP000244224"/>
    </source>
</evidence>
<dbReference type="InterPro" id="IPR011049">
    <property type="entry name" value="Serralysin-like_metalloprot_C"/>
</dbReference>
<dbReference type="InterPro" id="IPR050557">
    <property type="entry name" value="RTX_toxin/Mannuronan_C5-epim"/>
</dbReference>
<evidence type="ECO:0000256" key="5">
    <source>
        <dbReference type="ARBA" id="ARBA00022737"/>
    </source>
</evidence>
<name>A0A2T6B333_9RHOB</name>
<protein>
    <submittedName>
        <fullName evidence="9">Ca2+-binding RTX toxin-like protein</fullName>
    </submittedName>
</protein>
<organism evidence="9 10">
    <name type="scientific">Gemmobacter caeni</name>
    <dbReference type="NCBI Taxonomy" id="589035"/>
    <lineage>
        <taxon>Bacteria</taxon>
        <taxon>Pseudomonadati</taxon>
        <taxon>Pseudomonadota</taxon>
        <taxon>Alphaproteobacteria</taxon>
        <taxon>Rhodobacterales</taxon>
        <taxon>Paracoccaceae</taxon>
        <taxon>Gemmobacter</taxon>
    </lineage>
</organism>
<evidence type="ECO:0000256" key="4">
    <source>
        <dbReference type="ARBA" id="ARBA00022656"/>
    </source>
</evidence>
<comment type="caution">
    <text evidence="9">The sequence shown here is derived from an EMBL/GenBank/DDBJ whole genome shotgun (WGS) entry which is preliminary data.</text>
</comment>
<dbReference type="InterPro" id="IPR003995">
    <property type="entry name" value="RTX_toxin_determinant-A"/>
</dbReference>
<dbReference type="EMBL" id="QBKP01000005">
    <property type="protein sequence ID" value="PTX50497.1"/>
    <property type="molecule type" value="Genomic_DNA"/>
</dbReference>
<dbReference type="GO" id="GO:0005576">
    <property type="term" value="C:extracellular region"/>
    <property type="evidence" value="ECO:0007669"/>
    <property type="project" value="UniProtKB-SubCell"/>
</dbReference>
<comment type="subcellular location">
    <subcellularLocation>
        <location evidence="1">Membrane</location>
    </subcellularLocation>
    <subcellularLocation>
        <location evidence="2">Secreted</location>
    </subcellularLocation>
</comment>
<evidence type="ECO:0000256" key="8">
    <source>
        <dbReference type="SAM" id="MobiDB-lite"/>
    </source>
</evidence>
<sequence length="895" mass="93307">MPIRDMAHSWLTSDDTSVTLGEADDFVSGGRMIPFELERVWTGSWYDYRIATPTFNGRFTVDLGAGDDVFQVSSGDDDVEGGAGFDLLDFRIDTFAEGELYGWEFDLPYPRYYANVDLAAGTASWQGRDIVQEESSTIWDNGKAVGTKHFSFSITNWGGYTDSLRNFEAVIGSEGNDIISGSDGEVEFYDLSEGGSDTVNGRGGIDWIGYGRGSGGSLFPDDLTAIRADLTAGTVQTRGGYYEDYATIVTSLKGIENILGSPNKDIIKGDNKANAISGGLDDDTLDGRGGVDTLVTEFHLTDAFDDLLETSWEAFNGERPDPNLGVEVDLAEGFARDGNDADSIRNFENVTGTSRNDTIAGDHKGNLLEGGKGADLLSGAAGKDTLDGGEGVDTLTGGDGKDVFVITPGATNGPDKITDFTFGTDALSIRQPAATGVSAMIKLGGNLIKLMDGLEGYLNTSGKNIIVSDATKTALVELSNGVAQLATHLTDTIIKPTDKSIGTSGDDVLVGKAAADKLVGLDGNDVLRGNGGNDDLSGGAGKDRLLGGSGNDVLSGDAGNDVLFGDEGNDRLSGGDGADELRGGAGADTLEGGAGNDTLIGGAGKDRFIFGQNGGVDRIEGYERGDVLDISGFAQIGLKPSRGDLAIEWANKAQRIALVTLDDPLSSKDIALFEVELGKKDTLSSFLDNANFAFKGGLATIFADLGDAITKGTSKINHIVGSVGQDVLRGLGGNDILEGNAGNDKIDGGAGDDQISGGTGNDRLIGGAGNDKLVSDAGNDTLDGGDGNDMLVGGTGKLLLRGGAGNDTLVANGGTTQLVGGEGEDTFVLSKDALTKGKIDLVDFNPDEDRLLIDPSLDLEKMNLTIKNNLMTIESLNEAFQMRADLWDDILGSIR</sequence>
<keyword evidence="5" id="KW-0677">Repeat</keyword>
<dbReference type="GO" id="GO:0005509">
    <property type="term" value="F:calcium ion binding"/>
    <property type="evidence" value="ECO:0007669"/>
    <property type="project" value="InterPro"/>
</dbReference>
<dbReference type="RefSeq" id="WP_108128731.1">
    <property type="nucleotide sequence ID" value="NZ_QBKP01000005.1"/>
</dbReference>
<dbReference type="OrthoDB" id="7624131at2"/>
<dbReference type="PANTHER" id="PTHR38340:SF1">
    <property type="entry name" value="S-LAYER PROTEIN"/>
    <property type="match status" value="1"/>
</dbReference>
<evidence type="ECO:0000256" key="2">
    <source>
        <dbReference type="ARBA" id="ARBA00004613"/>
    </source>
</evidence>
<evidence type="ECO:0000256" key="6">
    <source>
        <dbReference type="ARBA" id="ARBA00023026"/>
    </source>
</evidence>
<dbReference type="Proteomes" id="UP000244224">
    <property type="component" value="Unassembled WGS sequence"/>
</dbReference>
<keyword evidence="4" id="KW-0800">Toxin</keyword>
<dbReference type="Pfam" id="PF00353">
    <property type="entry name" value="HemolysinCabind"/>
    <property type="match status" value="9"/>
</dbReference>
<dbReference type="GO" id="GO:0016020">
    <property type="term" value="C:membrane"/>
    <property type="evidence" value="ECO:0007669"/>
    <property type="project" value="UniProtKB-SubCell"/>
</dbReference>
<evidence type="ECO:0000256" key="7">
    <source>
        <dbReference type="ARBA" id="ARBA00023136"/>
    </source>
</evidence>
<evidence type="ECO:0000313" key="9">
    <source>
        <dbReference type="EMBL" id="PTX50497.1"/>
    </source>
</evidence>
<keyword evidence="10" id="KW-1185">Reference proteome</keyword>
<dbReference type="AlphaFoldDB" id="A0A2T6B333"/>
<keyword evidence="6" id="KW-0843">Virulence</keyword>
<proteinExistence type="predicted"/>
<dbReference type="PRINTS" id="PR00313">
    <property type="entry name" value="CABNDNGRPT"/>
</dbReference>
<feature type="region of interest" description="Disordered" evidence="8">
    <location>
        <begin position="742"/>
        <end position="761"/>
    </location>
</feature>
<dbReference type="PRINTS" id="PR01488">
    <property type="entry name" value="RTXTOXINA"/>
</dbReference>
<dbReference type="GO" id="GO:0090729">
    <property type="term" value="F:toxin activity"/>
    <property type="evidence" value="ECO:0007669"/>
    <property type="project" value="UniProtKB-KW"/>
</dbReference>
<evidence type="ECO:0000256" key="3">
    <source>
        <dbReference type="ARBA" id="ARBA00022525"/>
    </source>
</evidence>
<dbReference type="InterPro" id="IPR001343">
    <property type="entry name" value="Hemolysn_Ca-bd"/>
</dbReference>
<gene>
    <name evidence="9" type="ORF">C8N34_105141</name>
</gene>
<dbReference type="InterPro" id="IPR018511">
    <property type="entry name" value="Hemolysin-typ_Ca-bd_CS"/>
</dbReference>
<dbReference type="Gene3D" id="2.150.10.10">
    <property type="entry name" value="Serralysin-like metalloprotease, C-terminal"/>
    <property type="match status" value="6"/>
</dbReference>
<dbReference type="PANTHER" id="PTHR38340">
    <property type="entry name" value="S-LAYER PROTEIN"/>
    <property type="match status" value="1"/>
</dbReference>
<keyword evidence="7" id="KW-0472">Membrane</keyword>
<feature type="region of interest" description="Disordered" evidence="8">
    <location>
        <begin position="565"/>
        <end position="590"/>
    </location>
</feature>
<reference evidence="9 10" key="1">
    <citation type="submission" date="2018-04" db="EMBL/GenBank/DDBJ databases">
        <title>Genomic Encyclopedia of Archaeal and Bacterial Type Strains, Phase II (KMG-II): from individual species to whole genera.</title>
        <authorList>
            <person name="Goeker M."/>
        </authorList>
    </citation>
    <scope>NUCLEOTIDE SEQUENCE [LARGE SCALE GENOMIC DNA]</scope>
    <source>
        <strain evidence="9 10">DSM 21823</strain>
    </source>
</reference>
<keyword evidence="3" id="KW-0964">Secreted</keyword>
<dbReference type="SUPFAM" id="SSF51120">
    <property type="entry name" value="beta-Roll"/>
    <property type="match status" value="5"/>
</dbReference>
<evidence type="ECO:0000256" key="1">
    <source>
        <dbReference type="ARBA" id="ARBA00004370"/>
    </source>
</evidence>